<evidence type="ECO:0000313" key="1">
    <source>
        <dbReference type="EMBL" id="PNR32356.1"/>
    </source>
</evidence>
<accession>A0A2K1ISV4</accession>
<organism evidence="1">
    <name type="scientific">Physcomitrium patens</name>
    <name type="common">Spreading-leaved earth moss</name>
    <name type="synonym">Physcomitrella patens</name>
    <dbReference type="NCBI Taxonomy" id="3218"/>
    <lineage>
        <taxon>Eukaryota</taxon>
        <taxon>Viridiplantae</taxon>
        <taxon>Streptophyta</taxon>
        <taxon>Embryophyta</taxon>
        <taxon>Bryophyta</taxon>
        <taxon>Bryophytina</taxon>
        <taxon>Bryopsida</taxon>
        <taxon>Funariidae</taxon>
        <taxon>Funariales</taxon>
        <taxon>Funariaceae</taxon>
        <taxon>Physcomitrium</taxon>
    </lineage>
</organism>
<dbReference type="EnsemblPlants" id="Pp3c21_21820V3.1">
    <property type="protein sequence ID" value="PAC:32915109.CDS.1"/>
    <property type="gene ID" value="Pp3c21_21820"/>
</dbReference>
<evidence type="ECO:0000313" key="2">
    <source>
        <dbReference type="EnsemblPlants" id="PAC:32915109.CDS.1"/>
    </source>
</evidence>
<reference evidence="2" key="3">
    <citation type="submission" date="2020-12" db="UniProtKB">
        <authorList>
            <consortium name="EnsemblPlants"/>
        </authorList>
    </citation>
    <scope>IDENTIFICATION</scope>
</reference>
<keyword evidence="3" id="KW-1185">Reference proteome</keyword>
<sequence>MNNPCNNQVLLPPSRSFVMSILKRSNPLFKKLIKLAGLVKRGREEETEGAANEAKGARLLNI</sequence>
<dbReference type="Proteomes" id="UP000006727">
    <property type="component" value="Chromosome 21"/>
</dbReference>
<evidence type="ECO:0000313" key="3">
    <source>
        <dbReference type="Proteomes" id="UP000006727"/>
    </source>
</evidence>
<dbReference type="AlphaFoldDB" id="A0A2K1ISV4"/>
<reference evidence="1 3" key="2">
    <citation type="journal article" date="2018" name="Plant J.">
        <title>The Physcomitrella patens chromosome-scale assembly reveals moss genome structure and evolution.</title>
        <authorList>
            <person name="Lang D."/>
            <person name="Ullrich K.K."/>
            <person name="Murat F."/>
            <person name="Fuchs J."/>
            <person name="Jenkins J."/>
            <person name="Haas F.B."/>
            <person name="Piednoel M."/>
            <person name="Gundlach H."/>
            <person name="Van Bel M."/>
            <person name="Meyberg R."/>
            <person name="Vives C."/>
            <person name="Morata J."/>
            <person name="Symeonidi A."/>
            <person name="Hiss M."/>
            <person name="Muchero W."/>
            <person name="Kamisugi Y."/>
            <person name="Saleh O."/>
            <person name="Blanc G."/>
            <person name="Decker E.L."/>
            <person name="van Gessel N."/>
            <person name="Grimwood J."/>
            <person name="Hayes R.D."/>
            <person name="Graham S.W."/>
            <person name="Gunter L.E."/>
            <person name="McDaniel S.F."/>
            <person name="Hoernstein S.N.W."/>
            <person name="Larsson A."/>
            <person name="Li F.W."/>
            <person name="Perroud P.F."/>
            <person name="Phillips J."/>
            <person name="Ranjan P."/>
            <person name="Rokshar D.S."/>
            <person name="Rothfels C.J."/>
            <person name="Schneider L."/>
            <person name="Shu S."/>
            <person name="Stevenson D.W."/>
            <person name="Thummler F."/>
            <person name="Tillich M."/>
            <person name="Villarreal Aguilar J.C."/>
            <person name="Widiez T."/>
            <person name="Wong G.K."/>
            <person name="Wymore A."/>
            <person name="Zhang Y."/>
            <person name="Zimmer A.D."/>
            <person name="Quatrano R.S."/>
            <person name="Mayer K.F.X."/>
            <person name="Goodstein D."/>
            <person name="Casacuberta J.M."/>
            <person name="Vandepoele K."/>
            <person name="Reski R."/>
            <person name="Cuming A.C."/>
            <person name="Tuskan G.A."/>
            <person name="Maumus F."/>
            <person name="Salse J."/>
            <person name="Schmutz J."/>
            <person name="Rensing S.A."/>
        </authorList>
    </citation>
    <scope>NUCLEOTIDE SEQUENCE [LARGE SCALE GENOMIC DNA]</scope>
    <source>
        <strain evidence="2 3">cv. Gransden 2004</strain>
    </source>
</reference>
<dbReference type="InParanoid" id="A0A2K1ISV4"/>
<gene>
    <name evidence="1" type="ORF">PHYPA_026482</name>
</gene>
<dbReference type="EMBL" id="ABEU02000021">
    <property type="protein sequence ID" value="PNR32356.1"/>
    <property type="molecule type" value="Genomic_DNA"/>
</dbReference>
<proteinExistence type="predicted"/>
<dbReference type="Gramene" id="Pp3c21_21820V3.1">
    <property type="protein sequence ID" value="PAC:32915109.CDS.1"/>
    <property type="gene ID" value="Pp3c21_21820"/>
</dbReference>
<reference evidence="1 3" key="1">
    <citation type="journal article" date="2008" name="Science">
        <title>The Physcomitrella genome reveals evolutionary insights into the conquest of land by plants.</title>
        <authorList>
            <person name="Rensing S."/>
            <person name="Lang D."/>
            <person name="Zimmer A."/>
            <person name="Terry A."/>
            <person name="Salamov A."/>
            <person name="Shapiro H."/>
            <person name="Nishiyama T."/>
            <person name="Perroud P.-F."/>
            <person name="Lindquist E."/>
            <person name="Kamisugi Y."/>
            <person name="Tanahashi T."/>
            <person name="Sakakibara K."/>
            <person name="Fujita T."/>
            <person name="Oishi K."/>
            <person name="Shin-I T."/>
            <person name="Kuroki Y."/>
            <person name="Toyoda A."/>
            <person name="Suzuki Y."/>
            <person name="Hashimoto A."/>
            <person name="Yamaguchi K."/>
            <person name="Sugano A."/>
            <person name="Kohara Y."/>
            <person name="Fujiyama A."/>
            <person name="Anterola A."/>
            <person name="Aoki S."/>
            <person name="Ashton N."/>
            <person name="Barbazuk W.B."/>
            <person name="Barker E."/>
            <person name="Bennetzen J."/>
            <person name="Bezanilla M."/>
            <person name="Blankenship R."/>
            <person name="Cho S.H."/>
            <person name="Dutcher S."/>
            <person name="Estelle M."/>
            <person name="Fawcett J.A."/>
            <person name="Gundlach H."/>
            <person name="Hanada K."/>
            <person name="Heyl A."/>
            <person name="Hicks K.A."/>
            <person name="Hugh J."/>
            <person name="Lohr M."/>
            <person name="Mayer K."/>
            <person name="Melkozernov A."/>
            <person name="Murata T."/>
            <person name="Nelson D."/>
            <person name="Pils B."/>
            <person name="Prigge M."/>
            <person name="Reiss B."/>
            <person name="Renner T."/>
            <person name="Rombauts S."/>
            <person name="Rushton P."/>
            <person name="Sanderfoot A."/>
            <person name="Schween G."/>
            <person name="Shiu S.-H."/>
            <person name="Stueber K."/>
            <person name="Theodoulou F.L."/>
            <person name="Tu H."/>
            <person name="Van de Peer Y."/>
            <person name="Verrier P.J."/>
            <person name="Waters E."/>
            <person name="Wood A."/>
            <person name="Yang L."/>
            <person name="Cove D."/>
            <person name="Cuming A."/>
            <person name="Hasebe M."/>
            <person name="Lucas S."/>
            <person name="Mishler D.B."/>
            <person name="Reski R."/>
            <person name="Grigoriev I."/>
            <person name="Quatrano R.S."/>
            <person name="Boore J.L."/>
        </authorList>
    </citation>
    <scope>NUCLEOTIDE SEQUENCE [LARGE SCALE GENOMIC DNA]</scope>
    <source>
        <strain evidence="2 3">cv. Gransden 2004</strain>
    </source>
</reference>
<dbReference type="Gramene" id="Pp3c21_21820V3.2">
    <property type="protein sequence ID" value="PAC:32915110.CDS.1"/>
    <property type="gene ID" value="Pp3c21_21820"/>
</dbReference>
<name>A0A2K1ISV4_PHYPA</name>
<protein>
    <submittedName>
        <fullName evidence="1 2">Uncharacterized protein</fullName>
    </submittedName>
</protein>
<dbReference type="EnsemblPlants" id="Pp3c21_21820V3.2">
    <property type="protein sequence ID" value="PAC:32915110.CDS.1"/>
    <property type="gene ID" value="Pp3c21_21820"/>
</dbReference>